<dbReference type="AlphaFoldDB" id="A0A8H2K7X5"/>
<dbReference type="InterPro" id="IPR009057">
    <property type="entry name" value="Homeodomain-like_sf"/>
</dbReference>
<proteinExistence type="predicted"/>
<evidence type="ECO:0000256" key="2">
    <source>
        <dbReference type="PROSITE-ProRule" id="PRU00335"/>
    </source>
</evidence>
<evidence type="ECO:0000313" key="5">
    <source>
        <dbReference type="Proteomes" id="UP000316560"/>
    </source>
</evidence>
<dbReference type="InterPro" id="IPR050624">
    <property type="entry name" value="HTH-type_Tx_Regulator"/>
</dbReference>
<keyword evidence="1 2" id="KW-0238">DNA-binding</keyword>
<feature type="domain" description="HTH tetR-type" evidence="3">
    <location>
        <begin position="33"/>
        <end position="93"/>
    </location>
</feature>
<dbReference type="Pfam" id="PF00440">
    <property type="entry name" value="TetR_N"/>
    <property type="match status" value="1"/>
</dbReference>
<feature type="DNA-binding region" description="H-T-H motif" evidence="2">
    <location>
        <begin position="56"/>
        <end position="75"/>
    </location>
</feature>
<comment type="caution">
    <text evidence="4">The sequence shown here is derived from an EMBL/GenBank/DDBJ whole genome shotgun (WGS) entry which is preliminary data.</text>
</comment>
<dbReference type="PANTHER" id="PTHR43479:SF7">
    <property type="entry name" value="TETR-FAMILY TRANSCRIPTIONAL REGULATOR"/>
    <property type="match status" value="1"/>
</dbReference>
<evidence type="ECO:0000256" key="1">
    <source>
        <dbReference type="ARBA" id="ARBA00023125"/>
    </source>
</evidence>
<evidence type="ECO:0000313" key="4">
    <source>
        <dbReference type="EMBL" id="TQO19316.1"/>
    </source>
</evidence>
<dbReference type="GO" id="GO:0003677">
    <property type="term" value="F:DNA binding"/>
    <property type="evidence" value="ECO:0007669"/>
    <property type="project" value="UniProtKB-UniRule"/>
</dbReference>
<dbReference type="Proteomes" id="UP000316560">
    <property type="component" value="Unassembled WGS sequence"/>
</dbReference>
<organism evidence="4 5">
    <name type="scientific">Rhodoglobus vestalii</name>
    <dbReference type="NCBI Taxonomy" id="193384"/>
    <lineage>
        <taxon>Bacteria</taxon>
        <taxon>Bacillati</taxon>
        <taxon>Actinomycetota</taxon>
        <taxon>Actinomycetes</taxon>
        <taxon>Micrococcales</taxon>
        <taxon>Microbacteriaceae</taxon>
        <taxon>Rhodoglobus</taxon>
    </lineage>
</organism>
<dbReference type="SUPFAM" id="SSF46689">
    <property type="entry name" value="Homeodomain-like"/>
    <property type="match status" value="1"/>
</dbReference>
<dbReference type="Gene3D" id="1.10.357.10">
    <property type="entry name" value="Tetracycline Repressor, domain 2"/>
    <property type="match status" value="1"/>
</dbReference>
<name>A0A8H2K7X5_9MICO</name>
<dbReference type="PANTHER" id="PTHR43479">
    <property type="entry name" value="ACREF/ENVCD OPERON REPRESSOR-RELATED"/>
    <property type="match status" value="1"/>
</dbReference>
<accession>A0A8H2K7X5</accession>
<gene>
    <name evidence="4" type="ORF">FB472_0859</name>
</gene>
<protein>
    <submittedName>
        <fullName evidence="4">TetR family transcriptional regulator</fullName>
    </submittedName>
</protein>
<sequence length="218" mass="23914">MVFGENYFSNSCRKTHGFLAHICHNQRMDERVERTRRSLQQALFALTQERPLDEVTVGDIVERAGVNRSSFYQHFADKETLLAFAIESAADDAGVELVNLDPQSTEPPPAITSYLRHINANAAVYASALGPRGSALVSSRLHARLNLIVRNGILSIGNHPFEGLPVEIATASITGSTYGIIVEWLGMVPRPPAETAVAWIWQSFGTPSGRWGEPEDTA</sequence>
<reference evidence="4 5" key="1">
    <citation type="submission" date="2019-06" db="EMBL/GenBank/DDBJ databases">
        <title>Sequencing the genomes of 1000 actinobacteria strains.</title>
        <authorList>
            <person name="Klenk H.-P."/>
        </authorList>
    </citation>
    <scope>NUCLEOTIDE SEQUENCE [LARGE SCALE GENOMIC DNA]</scope>
    <source>
        <strain evidence="4 5">DSM 21947</strain>
    </source>
</reference>
<dbReference type="EMBL" id="VFRA01000001">
    <property type="protein sequence ID" value="TQO19316.1"/>
    <property type="molecule type" value="Genomic_DNA"/>
</dbReference>
<evidence type="ECO:0000259" key="3">
    <source>
        <dbReference type="PROSITE" id="PS50977"/>
    </source>
</evidence>
<keyword evidence="5" id="KW-1185">Reference proteome</keyword>
<dbReference type="PROSITE" id="PS50977">
    <property type="entry name" value="HTH_TETR_2"/>
    <property type="match status" value="1"/>
</dbReference>
<dbReference type="InterPro" id="IPR001647">
    <property type="entry name" value="HTH_TetR"/>
</dbReference>